<dbReference type="EMBL" id="MU003716">
    <property type="protein sequence ID" value="KAF2803864.1"/>
    <property type="molecule type" value="Genomic_DNA"/>
</dbReference>
<feature type="compositionally biased region" description="Polar residues" evidence="1">
    <location>
        <begin position="68"/>
        <end position="85"/>
    </location>
</feature>
<keyword evidence="3" id="KW-1185">Reference proteome</keyword>
<feature type="compositionally biased region" description="Acidic residues" evidence="1">
    <location>
        <begin position="105"/>
        <end position="116"/>
    </location>
</feature>
<reference evidence="4" key="3">
    <citation type="submission" date="2025-04" db="UniProtKB">
        <authorList>
            <consortium name="RefSeq"/>
        </authorList>
    </citation>
    <scope>IDENTIFICATION</scope>
    <source>
        <strain evidence="4">CBS 304.34</strain>
    </source>
</reference>
<feature type="region of interest" description="Disordered" evidence="1">
    <location>
        <begin position="1"/>
        <end position="160"/>
    </location>
</feature>
<dbReference type="Proteomes" id="UP000504636">
    <property type="component" value="Unplaced"/>
</dbReference>
<dbReference type="InterPro" id="IPR009057">
    <property type="entry name" value="Homeodomain-like_sf"/>
</dbReference>
<dbReference type="SUPFAM" id="SSF46689">
    <property type="entry name" value="Homeodomain-like"/>
    <property type="match status" value="1"/>
</dbReference>
<dbReference type="OrthoDB" id="5398572at2759"/>
<feature type="compositionally biased region" description="Basic and acidic residues" evidence="1">
    <location>
        <begin position="235"/>
        <end position="254"/>
    </location>
</feature>
<feature type="compositionally biased region" description="Acidic residues" evidence="1">
    <location>
        <begin position="314"/>
        <end position="324"/>
    </location>
</feature>
<evidence type="ECO:0000313" key="3">
    <source>
        <dbReference type="Proteomes" id="UP000504636"/>
    </source>
</evidence>
<dbReference type="GeneID" id="54462034"/>
<dbReference type="RefSeq" id="XP_033570828.1">
    <property type="nucleotide sequence ID" value="XM_033721141.1"/>
</dbReference>
<organism evidence="2">
    <name type="scientific">Mytilinidion resinicola</name>
    <dbReference type="NCBI Taxonomy" id="574789"/>
    <lineage>
        <taxon>Eukaryota</taxon>
        <taxon>Fungi</taxon>
        <taxon>Dikarya</taxon>
        <taxon>Ascomycota</taxon>
        <taxon>Pezizomycotina</taxon>
        <taxon>Dothideomycetes</taxon>
        <taxon>Pleosporomycetidae</taxon>
        <taxon>Mytilinidiales</taxon>
        <taxon>Mytilinidiaceae</taxon>
        <taxon>Mytilinidion</taxon>
    </lineage>
</organism>
<feature type="compositionally biased region" description="Acidic residues" evidence="1">
    <location>
        <begin position="201"/>
        <end position="221"/>
    </location>
</feature>
<evidence type="ECO:0000313" key="4">
    <source>
        <dbReference type="RefSeq" id="XP_033570828.1"/>
    </source>
</evidence>
<proteinExistence type="predicted"/>
<feature type="region of interest" description="Disordered" evidence="1">
    <location>
        <begin position="172"/>
        <end position="396"/>
    </location>
</feature>
<reference evidence="4" key="2">
    <citation type="submission" date="2020-04" db="EMBL/GenBank/DDBJ databases">
        <authorList>
            <consortium name="NCBI Genome Project"/>
        </authorList>
    </citation>
    <scope>NUCLEOTIDE SEQUENCE</scope>
    <source>
        <strain evidence="4">CBS 304.34</strain>
    </source>
</reference>
<sequence length="492" mass="55844">MADRRPVRASSRRKTPTPQPASKANTPTTARTSTRIPKRATRSQSHEVETPAVAPAPSTKNTRRGARQASTESIGSTDSRASRTTRGQKKQQKNIQAPPVRDLTTVEEDEDAEEAVDAIPEQEAPGTLPSHDQIHQPLPHRSPGGFSNISAQWKKPKRPSTVHWKAYEFLGVPKRDKQTKSRRSVTNKEQAPEATKVNQEIIEDDWQPAPIDDEELEDPQEELSTARFPPSTNDRVARLAQEEQIQKENRKQRFVDPQANTERVAWTQDTQLAPRPSGKSKGKAPIRASTTSPRRPSASAPKAQKRTHAQAVQEESDEDDDDFQQDTRQFDVSKRRKVGPTASRLRFEEPIKVPPGHQPQRRFPENRSRSVLLRPSSQDSDFEDEDEDEDAVPTSSNYRQVQQQAKRMTPAFPVRQAQRRARNPWTACAEDQLVRYIEEYGCQWAYIKSLDEADTKMFLDRTDVDLKDKARNMKINYLRYVDIALGVEQGGR</sequence>
<reference evidence="2 4" key="1">
    <citation type="journal article" date="2020" name="Stud. Mycol.">
        <title>101 Dothideomycetes genomes: a test case for predicting lifestyles and emergence of pathogens.</title>
        <authorList>
            <person name="Haridas S."/>
            <person name="Albert R."/>
            <person name="Binder M."/>
            <person name="Bloem J."/>
            <person name="Labutti K."/>
            <person name="Salamov A."/>
            <person name="Andreopoulos B."/>
            <person name="Baker S."/>
            <person name="Barry K."/>
            <person name="Bills G."/>
            <person name="Bluhm B."/>
            <person name="Cannon C."/>
            <person name="Castanera R."/>
            <person name="Culley D."/>
            <person name="Daum C."/>
            <person name="Ezra D."/>
            <person name="Gonzalez J."/>
            <person name="Henrissat B."/>
            <person name="Kuo A."/>
            <person name="Liang C."/>
            <person name="Lipzen A."/>
            <person name="Lutzoni F."/>
            <person name="Magnuson J."/>
            <person name="Mondo S."/>
            <person name="Nolan M."/>
            <person name="Ohm R."/>
            <person name="Pangilinan J."/>
            <person name="Park H.-J."/>
            <person name="Ramirez L."/>
            <person name="Alfaro M."/>
            <person name="Sun H."/>
            <person name="Tritt A."/>
            <person name="Yoshinaga Y."/>
            <person name="Zwiers L.-H."/>
            <person name="Turgeon B."/>
            <person name="Goodwin S."/>
            <person name="Spatafora J."/>
            <person name="Crous P."/>
            <person name="Grigoriev I."/>
        </authorList>
    </citation>
    <scope>NUCLEOTIDE SEQUENCE</scope>
    <source>
        <strain evidence="2 4">CBS 304.34</strain>
    </source>
</reference>
<dbReference type="CDD" id="cd11660">
    <property type="entry name" value="SANT_TRF"/>
    <property type="match status" value="1"/>
</dbReference>
<feature type="compositionally biased region" description="Acidic residues" evidence="1">
    <location>
        <begin position="380"/>
        <end position="391"/>
    </location>
</feature>
<evidence type="ECO:0000313" key="2">
    <source>
        <dbReference type="EMBL" id="KAF2803864.1"/>
    </source>
</evidence>
<feature type="compositionally biased region" description="Polar residues" evidence="1">
    <location>
        <begin position="20"/>
        <end position="35"/>
    </location>
</feature>
<evidence type="ECO:0008006" key="5">
    <source>
        <dbReference type="Google" id="ProtNLM"/>
    </source>
</evidence>
<dbReference type="AlphaFoldDB" id="A0A6A6Y7A9"/>
<dbReference type="Gene3D" id="1.10.10.60">
    <property type="entry name" value="Homeodomain-like"/>
    <property type="match status" value="1"/>
</dbReference>
<evidence type="ECO:0000256" key="1">
    <source>
        <dbReference type="SAM" id="MobiDB-lite"/>
    </source>
</evidence>
<name>A0A6A6Y7A9_9PEZI</name>
<accession>A0A6A6Y7A9</accession>
<gene>
    <name evidence="2 4" type="ORF">BDZ99DRAFT_467978</name>
</gene>
<protein>
    <recommendedName>
        <fullName evidence="5">Myb-like domain-containing protein</fullName>
    </recommendedName>
</protein>